<protein>
    <recommendedName>
        <fullName evidence="1">Glycosyltransferase 2-like domain-containing protein</fullName>
    </recommendedName>
</protein>
<evidence type="ECO:0000313" key="3">
    <source>
        <dbReference type="Proteomes" id="UP000652013"/>
    </source>
</evidence>
<reference evidence="2" key="1">
    <citation type="submission" date="2021-01" db="EMBL/GenBank/DDBJ databases">
        <title>Whole genome shotgun sequence of Spirilliplanes yamanashiensis NBRC 15828.</title>
        <authorList>
            <person name="Komaki H."/>
            <person name="Tamura T."/>
        </authorList>
    </citation>
    <scope>NUCLEOTIDE SEQUENCE</scope>
    <source>
        <strain evidence="2">NBRC 15828</strain>
    </source>
</reference>
<dbReference type="InterPro" id="IPR029044">
    <property type="entry name" value="Nucleotide-diphossugar_trans"/>
</dbReference>
<proteinExistence type="predicted"/>
<dbReference type="Proteomes" id="UP000652013">
    <property type="component" value="Unassembled WGS sequence"/>
</dbReference>
<dbReference type="RefSeq" id="WP_203937709.1">
    <property type="nucleotide sequence ID" value="NZ_BAAAGJ010000012.1"/>
</dbReference>
<dbReference type="PANTHER" id="PTHR43685">
    <property type="entry name" value="GLYCOSYLTRANSFERASE"/>
    <property type="match status" value="1"/>
</dbReference>
<feature type="domain" description="Glycosyltransferase 2-like" evidence="1">
    <location>
        <begin position="1"/>
        <end position="120"/>
    </location>
</feature>
<dbReference type="Gene3D" id="3.90.550.10">
    <property type="entry name" value="Spore Coat Polysaccharide Biosynthesis Protein SpsA, Chain A"/>
    <property type="match status" value="1"/>
</dbReference>
<dbReference type="AlphaFoldDB" id="A0A8J4DHS4"/>
<accession>A0A8J4DHS4</accession>
<keyword evidence="3" id="KW-1185">Reference proteome</keyword>
<dbReference type="InterPro" id="IPR050834">
    <property type="entry name" value="Glycosyltransf_2"/>
</dbReference>
<dbReference type="CDD" id="cd00761">
    <property type="entry name" value="Glyco_tranf_GTA_type"/>
    <property type="match status" value="1"/>
</dbReference>
<organism evidence="2 3">
    <name type="scientific">Spirilliplanes yamanashiensis</name>
    <dbReference type="NCBI Taxonomy" id="42233"/>
    <lineage>
        <taxon>Bacteria</taxon>
        <taxon>Bacillati</taxon>
        <taxon>Actinomycetota</taxon>
        <taxon>Actinomycetes</taxon>
        <taxon>Micromonosporales</taxon>
        <taxon>Micromonosporaceae</taxon>
        <taxon>Spirilliplanes</taxon>
    </lineage>
</organism>
<evidence type="ECO:0000313" key="2">
    <source>
        <dbReference type="EMBL" id="GIJ02397.1"/>
    </source>
</evidence>
<comment type="caution">
    <text evidence="2">The sequence shown here is derived from an EMBL/GenBank/DDBJ whole genome shotgun (WGS) entry which is preliminary data.</text>
</comment>
<sequence>MPTYHRADLLRRVVPAYLAQDPDELVVVLDGPQPGPRAYLGTVADPRLRVLELADNVGPARAREQGARLATAEIVFITDDDIVPGDGLVARHRDFHTGRTGAVLAGYVPIAGLPRQRPGQVSSRIFAADYERAMRRWDRDPGTVLDGLWGGNVSMERSLYLAAEDLRAPDRLRYFEDMDLGLRLRSLGATGHFDRAATGLHLHEKSNASFLREARARGAAVRAMEARWHFSPPTVHADDEPPVIARLRRLVAAGLRLRVVVPLAVLLLRGLLAAAGRLRLWGAEDLTARLLRGILETTAYVRAGR</sequence>
<dbReference type="SUPFAM" id="SSF53448">
    <property type="entry name" value="Nucleotide-diphospho-sugar transferases"/>
    <property type="match status" value="1"/>
</dbReference>
<dbReference type="EMBL" id="BOOY01000009">
    <property type="protein sequence ID" value="GIJ02397.1"/>
    <property type="molecule type" value="Genomic_DNA"/>
</dbReference>
<dbReference type="Pfam" id="PF00535">
    <property type="entry name" value="Glycos_transf_2"/>
    <property type="match status" value="1"/>
</dbReference>
<dbReference type="InterPro" id="IPR001173">
    <property type="entry name" value="Glyco_trans_2-like"/>
</dbReference>
<gene>
    <name evidence="2" type="ORF">Sya03_17490</name>
</gene>
<name>A0A8J4DHS4_9ACTN</name>
<dbReference type="PANTHER" id="PTHR43685:SF3">
    <property type="entry name" value="SLR2126 PROTEIN"/>
    <property type="match status" value="1"/>
</dbReference>
<evidence type="ECO:0000259" key="1">
    <source>
        <dbReference type="Pfam" id="PF00535"/>
    </source>
</evidence>